<dbReference type="SUPFAM" id="SSF50129">
    <property type="entry name" value="GroES-like"/>
    <property type="match status" value="1"/>
</dbReference>
<evidence type="ECO:0000256" key="1">
    <source>
        <dbReference type="SAM" id="MobiDB-lite"/>
    </source>
</evidence>
<feature type="compositionally biased region" description="Pro residues" evidence="1">
    <location>
        <begin position="276"/>
        <end position="305"/>
    </location>
</feature>
<organism evidence="2 3">
    <name type="scientific">Hypholoma sublateritium (strain FD-334 SS-4)</name>
    <dbReference type="NCBI Taxonomy" id="945553"/>
    <lineage>
        <taxon>Eukaryota</taxon>
        <taxon>Fungi</taxon>
        <taxon>Dikarya</taxon>
        <taxon>Basidiomycota</taxon>
        <taxon>Agaricomycotina</taxon>
        <taxon>Agaricomycetes</taxon>
        <taxon>Agaricomycetidae</taxon>
        <taxon>Agaricales</taxon>
        <taxon>Agaricineae</taxon>
        <taxon>Strophariaceae</taxon>
        <taxon>Hypholoma</taxon>
    </lineage>
</organism>
<feature type="region of interest" description="Disordered" evidence="1">
    <location>
        <begin position="733"/>
        <end position="779"/>
    </location>
</feature>
<dbReference type="AlphaFoldDB" id="A0A0D2LTV1"/>
<dbReference type="GO" id="GO:0005730">
    <property type="term" value="C:nucleolus"/>
    <property type="evidence" value="ECO:0007669"/>
    <property type="project" value="InterPro"/>
</dbReference>
<evidence type="ECO:0000313" key="3">
    <source>
        <dbReference type="Proteomes" id="UP000054270"/>
    </source>
</evidence>
<evidence type="ECO:0000313" key="2">
    <source>
        <dbReference type="EMBL" id="KJA14248.1"/>
    </source>
</evidence>
<feature type="compositionally biased region" description="Low complexity" evidence="1">
    <location>
        <begin position="193"/>
        <end position="206"/>
    </location>
</feature>
<feature type="region of interest" description="Disordered" evidence="1">
    <location>
        <begin position="794"/>
        <end position="874"/>
    </location>
</feature>
<feature type="compositionally biased region" description="Low complexity" evidence="1">
    <location>
        <begin position="388"/>
        <end position="402"/>
    </location>
</feature>
<feature type="compositionally biased region" description="Low complexity" evidence="1">
    <location>
        <begin position="251"/>
        <end position="275"/>
    </location>
</feature>
<feature type="compositionally biased region" description="Acidic residues" evidence="1">
    <location>
        <begin position="49"/>
        <end position="71"/>
    </location>
</feature>
<dbReference type="PRINTS" id="PR01217">
    <property type="entry name" value="PRICHEXTENSN"/>
</dbReference>
<dbReference type="InterPro" id="IPR039191">
    <property type="entry name" value="Nopp140-like"/>
</dbReference>
<feature type="region of interest" description="Disordered" evidence="1">
    <location>
        <begin position="626"/>
        <end position="669"/>
    </location>
</feature>
<dbReference type="Proteomes" id="UP000054270">
    <property type="component" value="Unassembled WGS sequence"/>
</dbReference>
<protein>
    <submittedName>
        <fullName evidence="2">Uncharacterized protein</fullName>
    </submittedName>
</protein>
<feature type="compositionally biased region" description="Low complexity" evidence="1">
    <location>
        <begin position="126"/>
        <end position="156"/>
    </location>
</feature>
<dbReference type="GO" id="GO:0005654">
    <property type="term" value="C:nucleoplasm"/>
    <property type="evidence" value="ECO:0007669"/>
    <property type="project" value="TreeGrafter"/>
</dbReference>
<accession>A0A0D2LTV1</accession>
<feature type="compositionally biased region" description="Gly residues" evidence="1">
    <location>
        <begin position="480"/>
        <end position="497"/>
    </location>
</feature>
<name>A0A0D2LTV1_HYPSF</name>
<dbReference type="PANTHER" id="PTHR23216">
    <property type="entry name" value="NUCLEOLAR AND COILED-BODY PHOSPHOPROTEIN 1"/>
    <property type="match status" value="1"/>
</dbReference>
<feature type="compositionally biased region" description="Polar residues" evidence="1">
    <location>
        <begin position="1"/>
        <end position="18"/>
    </location>
</feature>
<dbReference type="PANTHER" id="PTHR23216:SF1">
    <property type="entry name" value="NUCLEOLAR AND COILED-BODY PHOSPHOPROTEIN 1"/>
    <property type="match status" value="1"/>
</dbReference>
<dbReference type="OMA" id="SHMAPSY"/>
<feature type="region of interest" description="Disordered" evidence="1">
    <location>
        <begin position="175"/>
        <end position="464"/>
    </location>
</feature>
<feature type="compositionally biased region" description="Polar residues" evidence="1">
    <location>
        <begin position="761"/>
        <end position="772"/>
    </location>
</feature>
<reference evidence="3" key="1">
    <citation type="submission" date="2014-04" db="EMBL/GenBank/DDBJ databases">
        <title>Evolutionary Origins and Diversification of the Mycorrhizal Mutualists.</title>
        <authorList>
            <consortium name="DOE Joint Genome Institute"/>
            <consortium name="Mycorrhizal Genomics Consortium"/>
            <person name="Kohler A."/>
            <person name="Kuo A."/>
            <person name="Nagy L.G."/>
            <person name="Floudas D."/>
            <person name="Copeland A."/>
            <person name="Barry K.W."/>
            <person name="Cichocki N."/>
            <person name="Veneault-Fourrey C."/>
            <person name="LaButti K."/>
            <person name="Lindquist E.A."/>
            <person name="Lipzen A."/>
            <person name="Lundell T."/>
            <person name="Morin E."/>
            <person name="Murat C."/>
            <person name="Riley R."/>
            <person name="Ohm R."/>
            <person name="Sun H."/>
            <person name="Tunlid A."/>
            <person name="Henrissat B."/>
            <person name="Grigoriev I.V."/>
            <person name="Hibbett D.S."/>
            <person name="Martin F."/>
        </authorList>
    </citation>
    <scope>NUCLEOTIDE SEQUENCE [LARGE SCALE GENOMIC DNA]</scope>
    <source>
        <strain evidence="3">FD-334 SS-4</strain>
    </source>
</reference>
<feature type="region of interest" description="Disordered" evidence="1">
    <location>
        <begin position="480"/>
        <end position="527"/>
    </location>
</feature>
<feature type="region of interest" description="Disordered" evidence="1">
    <location>
        <begin position="1"/>
        <end position="156"/>
    </location>
</feature>
<feature type="compositionally biased region" description="Low complexity" evidence="1">
    <location>
        <begin position="626"/>
        <end position="651"/>
    </location>
</feature>
<gene>
    <name evidence="2" type="ORF">HYPSUDRAFT_208874</name>
</gene>
<feature type="compositionally biased region" description="Low complexity" evidence="1">
    <location>
        <begin position="330"/>
        <end position="374"/>
    </location>
</feature>
<dbReference type="InterPro" id="IPR011032">
    <property type="entry name" value="GroES-like_sf"/>
</dbReference>
<keyword evidence="3" id="KW-1185">Reference proteome</keyword>
<dbReference type="EMBL" id="KN817688">
    <property type="protein sequence ID" value="KJA14248.1"/>
    <property type="molecule type" value="Genomic_DNA"/>
</dbReference>
<dbReference type="Gene3D" id="3.90.180.10">
    <property type="entry name" value="Medium-chain alcohol dehydrogenases, catalytic domain"/>
    <property type="match status" value="1"/>
</dbReference>
<feature type="compositionally biased region" description="Polar residues" evidence="1">
    <location>
        <begin position="76"/>
        <end position="91"/>
    </location>
</feature>
<feature type="compositionally biased region" description="Pro residues" evidence="1">
    <location>
        <begin position="375"/>
        <end position="387"/>
    </location>
</feature>
<dbReference type="OrthoDB" id="201656at2759"/>
<dbReference type="STRING" id="945553.A0A0D2LTV1"/>
<feature type="compositionally biased region" description="Low complexity" evidence="1">
    <location>
        <begin position="507"/>
        <end position="527"/>
    </location>
</feature>
<sequence>MSKPTLVQTLFNQPSQSYRPPPDRREYYSTRAEMLRIAAESVPRRPPYDDEEEEEEEEEEEDDDDDSEVDLDVFFTPNQSPRTSMASSSATFRRPSRRSLTADPPAPQPHPLALAPSPEPTAPSHTTAVPSTRTPATATPPATRARHAVSASSSVSAASLDAYSVFSDYSARVARGAQERPAAVGSRTTTYIASPAPAPARSNGAPAPAPAPEKSAKVPAAAAPPPARGNGNGAAGAPKKYATPRQPHTFSAFASISAPPARPPATTTTTTTTATPPTPPSSSPPPPPTANGHAPPPPRARPAPAPAQVKAGARPTSTPAPPTTTRGDSASRPTSGASSARPASSASSASAPRTTSGALLRKPAPALAPAQAQAPAPPHPPAHPPTPATAQSQSHSQSSAHAPTPPKAPPPARKKPPMAKPGSALSALGSAMDALYEEDEDAPPAHAREGSMTPPGWDWGVAPGRGLRHTGVVGVGVGVGGGGGGVGGGVGKGGGGAARRASEADRSSSASSSSSTSRGGAQPKTLAAEAHARAAAFAAAGALPSNGTRGYSALVVPRAPPPASGVGPGAGMGIGIGGKGAGGGGGRVDLTQTGLAQATMASVEVTRGLGARAAGGVLGRLGLARGPSASARASSSHTHPHPNHATAPRTTGAPAKLTKRPPGEIARGVPPISPLAFTAYRAPPGSVPRGGVLVQVWAVALDGVDARLVGAGLRLAEGGAEVVGAAEGEVEAGVGEGAGGVGGEGEGVGEGGVDEADTDDTPSTLAHSSPATTPAKKGALAALGRSLSLRLARGRRPADVGLQRAATAVPSAGKSTQGGGGSGSSAQSTPTKREISHPKRSFSLKRSTPPSPPNATKGADAQAEGGAGAKGKARAIKGTPVAEVGYIPGRAFVGRVLECGWDVGEEVVRKGEWVVGLLDVRKAGALTEFIVVDRHRIQRVPAPHSADAAGGPVWALPGAPPTPAPPVLALAQLALLPLCALPAYRAVRTLVYAFTAGPRAPGPATADYGSLAPGQGAPPAAPGVEHAGGVRRRALVLRGHDGAGALAAQLLAARGWRVSVHVPLGALAPHAPPAAAAAFMRRAEGRARAWGADEVVFDDGEGGAEGAAVRVLAALREDGDVFDAVLDCVGGKAVWAAGERLLRAPGGVGGVPLRRGAGQFTTLVGHTPARVVPSARDNFRAGLRALRMGSGDAEKGGRVGYAWLRPPLAGLDADDGEAGRVWPFAQAPYAFVDGGPLAEGGTVVVRIA</sequence>
<feature type="compositionally biased region" description="Gly residues" evidence="1">
    <location>
        <begin position="734"/>
        <end position="751"/>
    </location>
</feature>
<proteinExistence type="predicted"/>